<dbReference type="AlphaFoldDB" id="G4YV04"/>
<dbReference type="EMBL" id="JH159152">
    <property type="protein sequence ID" value="EGZ23674.1"/>
    <property type="molecule type" value="Genomic_DNA"/>
</dbReference>
<sequence>MATLDSAPASPSLYFASLQPDDFLRWVHDLKAPKTGLHLFYNTYNIKRAVFHYLCELYEWRVHENFEENLSTYISGLKRTLAKDETAKAGKEKEPIPMRLYRRLSEVMLRSTTCYMVFARTFMLLTWNLIARGSRTAAICFSHLGWAEDALRVYFTNSKTD</sequence>
<dbReference type="KEGG" id="psoj:PHYSODRAFT_482588"/>
<dbReference type="RefSeq" id="XP_009518962.1">
    <property type="nucleotide sequence ID" value="XM_009520667.1"/>
</dbReference>
<dbReference type="Proteomes" id="UP000002640">
    <property type="component" value="Unassembled WGS sequence"/>
</dbReference>
<proteinExistence type="predicted"/>
<reference evidence="1 2" key="1">
    <citation type="journal article" date="2006" name="Science">
        <title>Phytophthora genome sequences uncover evolutionary origins and mechanisms of pathogenesis.</title>
        <authorList>
            <person name="Tyler B.M."/>
            <person name="Tripathy S."/>
            <person name="Zhang X."/>
            <person name="Dehal P."/>
            <person name="Jiang R.H."/>
            <person name="Aerts A."/>
            <person name="Arredondo F.D."/>
            <person name="Baxter L."/>
            <person name="Bensasson D."/>
            <person name="Beynon J.L."/>
            <person name="Chapman J."/>
            <person name="Damasceno C.M."/>
            <person name="Dorrance A.E."/>
            <person name="Dou D."/>
            <person name="Dickerman A.W."/>
            <person name="Dubchak I.L."/>
            <person name="Garbelotto M."/>
            <person name="Gijzen M."/>
            <person name="Gordon S.G."/>
            <person name="Govers F."/>
            <person name="Grunwald N.J."/>
            <person name="Huang W."/>
            <person name="Ivors K.L."/>
            <person name="Jones R.W."/>
            <person name="Kamoun S."/>
            <person name="Krampis K."/>
            <person name="Lamour K.H."/>
            <person name="Lee M.K."/>
            <person name="McDonald W.H."/>
            <person name="Medina M."/>
            <person name="Meijer H.J."/>
            <person name="Nordberg E.K."/>
            <person name="Maclean D.J."/>
            <person name="Ospina-Giraldo M.D."/>
            <person name="Morris P.F."/>
            <person name="Phuntumart V."/>
            <person name="Putnam N.H."/>
            <person name="Rash S."/>
            <person name="Rose J.K."/>
            <person name="Sakihama Y."/>
            <person name="Salamov A.A."/>
            <person name="Savidor A."/>
            <person name="Scheuring C.F."/>
            <person name="Smith B.M."/>
            <person name="Sobral B.W."/>
            <person name="Terry A."/>
            <person name="Torto-Alalibo T.A."/>
            <person name="Win J."/>
            <person name="Xu Z."/>
            <person name="Zhang H."/>
            <person name="Grigoriev I.V."/>
            <person name="Rokhsar D.S."/>
            <person name="Boore J.L."/>
        </authorList>
    </citation>
    <scope>NUCLEOTIDE SEQUENCE [LARGE SCALE GENOMIC DNA]</scope>
    <source>
        <strain evidence="1 2">P6497</strain>
    </source>
</reference>
<protein>
    <submittedName>
        <fullName evidence="1">Uncharacterized protein</fullName>
    </submittedName>
</protein>
<feature type="non-terminal residue" evidence="1">
    <location>
        <position position="161"/>
    </location>
</feature>
<accession>G4YV04</accession>
<keyword evidence="2" id="KW-1185">Reference proteome</keyword>
<dbReference type="GeneID" id="20655517"/>
<evidence type="ECO:0000313" key="2">
    <source>
        <dbReference type="Proteomes" id="UP000002640"/>
    </source>
</evidence>
<organism evidence="1 2">
    <name type="scientific">Phytophthora sojae (strain P6497)</name>
    <name type="common">Soybean stem and root rot agent</name>
    <name type="synonym">Phytophthora megasperma f. sp. glycines</name>
    <dbReference type="NCBI Taxonomy" id="1094619"/>
    <lineage>
        <taxon>Eukaryota</taxon>
        <taxon>Sar</taxon>
        <taxon>Stramenopiles</taxon>
        <taxon>Oomycota</taxon>
        <taxon>Peronosporomycetes</taxon>
        <taxon>Peronosporales</taxon>
        <taxon>Peronosporaceae</taxon>
        <taxon>Phytophthora</taxon>
    </lineage>
</organism>
<evidence type="ECO:0000313" key="1">
    <source>
        <dbReference type="EMBL" id="EGZ23674.1"/>
    </source>
</evidence>
<name>G4YV04_PHYSP</name>
<gene>
    <name evidence="1" type="ORF">PHYSODRAFT_482588</name>
</gene>
<dbReference type="InParanoid" id="G4YV04"/>